<accession>A0ABT9YY38</accession>
<name>A0ABT9YY38_9BACI</name>
<dbReference type="Proteomes" id="UP001232245">
    <property type="component" value="Unassembled WGS sequence"/>
</dbReference>
<evidence type="ECO:0000313" key="2">
    <source>
        <dbReference type="Proteomes" id="UP001232245"/>
    </source>
</evidence>
<dbReference type="EMBL" id="JAUSTZ010000002">
    <property type="protein sequence ID" value="MDQ0224903.1"/>
    <property type="molecule type" value="Genomic_DNA"/>
</dbReference>
<comment type="caution">
    <text evidence="1">The sequence shown here is derived from an EMBL/GenBank/DDBJ whole genome shotgun (WGS) entry which is preliminary data.</text>
</comment>
<proteinExistence type="predicted"/>
<sequence length="49" mass="5855">MNSIKRLNQYDLQEIMVKTVLMHQDAEDIKVREIIQQIITQILSRNTNK</sequence>
<organism evidence="1 2">
    <name type="scientific">Metabacillus niabensis</name>
    <dbReference type="NCBI Taxonomy" id="324854"/>
    <lineage>
        <taxon>Bacteria</taxon>
        <taxon>Bacillati</taxon>
        <taxon>Bacillota</taxon>
        <taxon>Bacilli</taxon>
        <taxon>Bacillales</taxon>
        <taxon>Bacillaceae</taxon>
        <taxon>Metabacillus</taxon>
    </lineage>
</organism>
<gene>
    <name evidence="1" type="ORF">J2S02_001232</name>
</gene>
<protein>
    <submittedName>
        <fullName evidence="1">Uncharacterized protein</fullName>
    </submittedName>
</protein>
<dbReference type="RefSeq" id="WP_307190593.1">
    <property type="nucleotide sequence ID" value="NZ_JAUSTZ010000002.1"/>
</dbReference>
<keyword evidence="2" id="KW-1185">Reference proteome</keyword>
<evidence type="ECO:0000313" key="1">
    <source>
        <dbReference type="EMBL" id="MDQ0224903.1"/>
    </source>
</evidence>
<reference evidence="1 2" key="1">
    <citation type="submission" date="2023-07" db="EMBL/GenBank/DDBJ databases">
        <title>Genomic Encyclopedia of Type Strains, Phase IV (KMG-IV): sequencing the most valuable type-strain genomes for metagenomic binning, comparative biology and taxonomic classification.</title>
        <authorList>
            <person name="Goeker M."/>
        </authorList>
    </citation>
    <scope>NUCLEOTIDE SEQUENCE [LARGE SCALE GENOMIC DNA]</scope>
    <source>
        <strain evidence="1 2">DSM 17723</strain>
    </source>
</reference>